<name>A0A6A6V9R6_9PLEO</name>
<evidence type="ECO:0000256" key="2">
    <source>
        <dbReference type="ARBA" id="ARBA00022554"/>
    </source>
</evidence>
<dbReference type="CDD" id="cd15858">
    <property type="entry name" value="SNARE_VAM7"/>
    <property type="match status" value="1"/>
</dbReference>
<dbReference type="PROSITE" id="PS50195">
    <property type="entry name" value="PX"/>
    <property type="match status" value="1"/>
</dbReference>
<dbReference type="PANTHER" id="PTHR12431">
    <property type="entry name" value="SORTING NEXIN 17 AND 27"/>
    <property type="match status" value="1"/>
</dbReference>
<dbReference type="PANTHER" id="PTHR12431:SF14">
    <property type="entry name" value="LD15323P"/>
    <property type="match status" value="1"/>
</dbReference>
<evidence type="ECO:0000313" key="9">
    <source>
        <dbReference type="Proteomes" id="UP000799440"/>
    </source>
</evidence>
<dbReference type="GO" id="GO:0035091">
    <property type="term" value="F:phosphatidylinositol binding"/>
    <property type="evidence" value="ECO:0007669"/>
    <property type="project" value="InterPro"/>
</dbReference>
<dbReference type="Proteomes" id="UP000799440">
    <property type="component" value="Unassembled WGS sequence"/>
</dbReference>
<organism evidence="8 9">
    <name type="scientific">Sporormia fimetaria CBS 119925</name>
    <dbReference type="NCBI Taxonomy" id="1340428"/>
    <lineage>
        <taxon>Eukaryota</taxon>
        <taxon>Fungi</taxon>
        <taxon>Dikarya</taxon>
        <taxon>Ascomycota</taxon>
        <taxon>Pezizomycotina</taxon>
        <taxon>Dothideomycetes</taxon>
        <taxon>Pleosporomycetidae</taxon>
        <taxon>Pleosporales</taxon>
        <taxon>Sporormiaceae</taxon>
        <taxon>Sporormia</taxon>
    </lineage>
</organism>
<feature type="region of interest" description="Disordered" evidence="5">
    <location>
        <begin position="1"/>
        <end position="21"/>
    </location>
</feature>
<protein>
    <submittedName>
        <fullName evidence="8">Phox-like protein</fullName>
    </submittedName>
</protein>
<dbReference type="GO" id="GO:0097576">
    <property type="term" value="P:vacuole fusion"/>
    <property type="evidence" value="ECO:0007669"/>
    <property type="project" value="UniProtKB-ARBA"/>
</dbReference>
<dbReference type="GO" id="GO:0032456">
    <property type="term" value="P:endocytic recycling"/>
    <property type="evidence" value="ECO:0007669"/>
    <property type="project" value="TreeGrafter"/>
</dbReference>
<keyword evidence="9" id="KW-1185">Reference proteome</keyword>
<evidence type="ECO:0000259" key="7">
    <source>
        <dbReference type="PROSITE" id="PS50195"/>
    </source>
</evidence>
<dbReference type="PROSITE" id="PS50192">
    <property type="entry name" value="T_SNARE"/>
    <property type="match status" value="1"/>
</dbReference>
<evidence type="ECO:0000259" key="6">
    <source>
        <dbReference type="PROSITE" id="PS50192"/>
    </source>
</evidence>
<dbReference type="InterPro" id="IPR036871">
    <property type="entry name" value="PX_dom_sf"/>
</dbReference>
<feature type="region of interest" description="Disordered" evidence="5">
    <location>
        <begin position="282"/>
        <end position="305"/>
    </location>
</feature>
<gene>
    <name evidence="8" type="ORF">M011DRAFT_477872</name>
</gene>
<dbReference type="OrthoDB" id="428895at2759"/>
<proteinExistence type="predicted"/>
<dbReference type="SMART" id="SM00397">
    <property type="entry name" value="t_SNARE"/>
    <property type="match status" value="1"/>
</dbReference>
<dbReference type="GO" id="GO:0000329">
    <property type="term" value="C:fungal-type vacuole membrane"/>
    <property type="evidence" value="ECO:0007669"/>
    <property type="project" value="UniProtKB-ARBA"/>
</dbReference>
<dbReference type="FunFam" id="1.20.5.110:FF:000058">
    <property type="entry name" value="VAM7p Vacuolar SNARE protein"/>
    <property type="match status" value="1"/>
</dbReference>
<feature type="domain" description="PX" evidence="7">
    <location>
        <begin position="4"/>
        <end position="131"/>
    </location>
</feature>
<dbReference type="SUPFAM" id="SSF64268">
    <property type="entry name" value="PX domain"/>
    <property type="match status" value="1"/>
</dbReference>
<dbReference type="Pfam" id="PF00787">
    <property type="entry name" value="PX"/>
    <property type="match status" value="1"/>
</dbReference>
<dbReference type="Gene3D" id="3.30.1520.10">
    <property type="entry name" value="Phox-like domain"/>
    <property type="match status" value="1"/>
</dbReference>
<dbReference type="AlphaFoldDB" id="A0A6A6V9R6"/>
<evidence type="ECO:0000313" key="8">
    <source>
        <dbReference type="EMBL" id="KAF2746636.1"/>
    </source>
</evidence>
<comment type="subcellular location">
    <subcellularLocation>
        <location evidence="1">Vacuole</location>
    </subcellularLocation>
</comment>
<evidence type="ECO:0000256" key="1">
    <source>
        <dbReference type="ARBA" id="ARBA00004116"/>
    </source>
</evidence>
<dbReference type="InterPro" id="IPR001683">
    <property type="entry name" value="PX_dom"/>
</dbReference>
<dbReference type="SUPFAM" id="SSF58038">
    <property type="entry name" value="SNARE fusion complex"/>
    <property type="match status" value="1"/>
</dbReference>
<reference evidence="8" key="1">
    <citation type="journal article" date="2020" name="Stud. Mycol.">
        <title>101 Dothideomycetes genomes: a test case for predicting lifestyles and emergence of pathogens.</title>
        <authorList>
            <person name="Haridas S."/>
            <person name="Albert R."/>
            <person name="Binder M."/>
            <person name="Bloem J."/>
            <person name="Labutti K."/>
            <person name="Salamov A."/>
            <person name="Andreopoulos B."/>
            <person name="Baker S."/>
            <person name="Barry K."/>
            <person name="Bills G."/>
            <person name="Bluhm B."/>
            <person name="Cannon C."/>
            <person name="Castanera R."/>
            <person name="Culley D."/>
            <person name="Daum C."/>
            <person name="Ezra D."/>
            <person name="Gonzalez J."/>
            <person name="Henrissat B."/>
            <person name="Kuo A."/>
            <person name="Liang C."/>
            <person name="Lipzen A."/>
            <person name="Lutzoni F."/>
            <person name="Magnuson J."/>
            <person name="Mondo S."/>
            <person name="Nolan M."/>
            <person name="Ohm R."/>
            <person name="Pangilinan J."/>
            <person name="Park H.-J."/>
            <person name="Ramirez L."/>
            <person name="Alfaro M."/>
            <person name="Sun H."/>
            <person name="Tritt A."/>
            <person name="Yoshinaga Y."/>
            <person name="Zwiers L.-H."/>
            <person name="Turgeon B."/>
            <person name="Goodwin S."/>
            <person name="Spatafora J."/>
            <person name="Crous P."/>
            <person name="Grigoriev I."/>
        </authorList>
    </citation>
    <scope>NUCLEOTIDE SEQUENCE</scope>
    <source>
        <strain evidence="8">CBS 119925</strain>
    </source>
</reference>
<dbReference type="GO" id="GO:0007034">
    <property type="term" value="P:vacuolar transport"/>
    <property type="evidence" value="ECO:0007669"/>
    <property type="project" value="UniProtKB-ARBA"/>
</dbReference>
<sequence>MAPLQISIPTTHTVDNPPHGKPYTEYEIRIAHPFPRTTTSIRKRYSDFDALDDALRSQTGSAPPVSLPPKSWLGGSLGKLGIGSTVGSPEQIEKRRQALEKYLVEIETSSDGRWRISQAYRDFLNLGDKDATQLSFPGSQFGQDRVRDSSDWLDKHTEVKRNLQDARLWLTRREQATTAAVQHDASANAKRALVRAATLTLALEEALERLSGKGKEDWGGEKLGEGEVRRRKDMITAARKEIDGLEGVLNAMAVKSAVSGTGSSTASTSSAAVTKEQKSALFKGASSAHAPSRRVLGAPAQETERTRELDNEGVLQLQKQIMKEQDEDVVDLTKVVRRMREMGVQINEEIVQQNAMLGLLDEDVERVDGKMKIAKKRIDRIR</sequence>
<accession>A0A6A6V9R6</accession>
<dbReference type="InterPro" id="IPR000727">
    <property type="entry name" value="T_SNARE_dom"/>
</dbReference>
<comment type="function">
    <text evidence="4">Essential for proper morphogenesis of the vacuole. May exist as structural reinforcement on the surface of the vacuolar membrane and be required for maintenance against rupture by osmotic pressure.</text>
</comment>
<dbReference type="GO" id="GO:0005769">
    <property type="term" value="C:early endosome"/>
    <property type="evidence" value="ECO:0007669"/>
    <property type="project" value="TreeGrafter"/>
</dbReference>
<keyword evidence="2" id="KW-0926">Vacuole</keyword>
<dbReference type="CDD" id="cd06897">
    <property type="entry name" value="PX_SNARE"/>
    <property type="match status" value="1"/>
</dbReference>
<evidence type="ECO:0000256" key="5">
    <source>
        <dbReference type="SAM" id="MobiDB-lite"/>
    </source>
</evidence>
<dbReference type="EMBL" id="MU006576">
    <property type="protein sequence ID" value="KAF2746636.1"/>
    <property type="molecule type" value="Genomic_DNA"/>
</dbReference>
<evidence type="ECO:0000256" key="4">
    <source>
        <dbReference type="ARBA" id="ARBA00054927"/>
    </source>
</evidence>
<dbReference type="SMART" id="SM00312">
    <property type="entry name" value="PX"/>
    <property type="match status" value="1"/>
</dbReference>
<dbReference type="Gene3D" id="1.20.5.110">
    <property type="match status" value="1"/>
</dbReference>
<keyword evidence="3" id="KW-0175">Coiled coil</keyword>
<feature type="domain" description="T-SNARE coiled-coil homology" evidence="6">
    <location>
        <begin position="319"/>
        <end position="381"/>
    </location>
</feature>
<evidence type="ECO:0000256" key="3">
    <source>
        <dbReference type="ARBA" id="ARBA00023054"/>
    </source>
</evidence>
<dbReference type="GO" id="GO:0006886">
    <property type="term" value="P:intracellular protein transport"/>
    <property type="evidence" value="ECO:0007669"/>
    <property type="project" value="TreeGrafter"/>
</dbReference>